<sequence length="467" mass="53327">MRKVTHGGYPTFIKPIDFIIINSVLILSGWLLDIKTTEKVMLHALLFSTAFLLFGEYTKCYLYRHKKNKFYSRSRLFLTGFLALGFIESVRTLITGFDTLGYLALLDSRFISATVYWYALPLPFLYVIRVVIASYSAKKCVRVAIIGVTESGLAAEQALRHGYSDIRLELAFYDDRDPQRFRELKGRMTGPFKGSVMTLVAEARAGHLDEVYVALPMVALKRIRNVLGMLSDTTVNTYIVPDLYTYSRNISQIRYIHDLQAIGIFSSPFEGGGAIVKRAEDLILGSVIIIMISLLLFIIAVGVKITSEGPVFFEQDRYGLSGQRIKVKKFRTMRVMENSDRVVQATRNDPRVTRFGSFLRKTSLDELPQFINVLQGNMSIVGPRPHAVTHNELYRRQVENYMIRHKVKPGITGLAQVNGCRGEIDALFKLEKRIQYDIEYIQNWSLWLDIKIIFKTIFKGFIGKNAY</sequence>
<dbReference type="GO" id="GO:0016020">
    <property type="term" value="C:membrane"/>
    <property type="evidence" value="ECO:0007669"/>
    <property type="project" value="UniProtKB-SubCell"/>
</dbReference>
<dbReference type="InterPro" id="IPR003362">
    <property type="entry name" value="Bact_transf"/>
</dbReference>
<dbReference type="eggNOG" id="COG2148">
    <property type="taxonomic scope" value="Bacteria"/>
</dbReference>
<keyword evidence="3 9" id="KW-0808">Transferase</keyword>
<evidence type="ECO:0000256" key="3">
    <source>
        <dbReference type="ARBA" id="ARBA00022679"/>
    </source>
</evidence>
<dbReference type="GO" id="GO:0089702">
    <property type="term" value="F:undecaprenyl-phosphate glucose phosphotransferase activity"/>
    <property type="evidence" value="ECO:0007669"/>
    <property type="project" value="TreeGrafter"/>
</dbReference>
<dbReference type="EMBL" id="CP001560">
    <property type="protein sequence ID" value="AFJ45647.1"/>
    <property type="molecule type" value="Genomic_DNA"/>
</dbReference>
<evidence type="ECO:0000259" key="8">
    <source>
        <dbReference type="Pfam" id="PF02397"/>
    </source>
</evidence>
<dbReference type="HOGENOM" id="CLU_024920_0_1_6"/>
<comment type="similarity">
    <text evidence="2">Belongs to the bacterial sugar transferase family.</text>
</comment>
<dbReference type="PANTHER" id="PTHR30576">
    <property type="entry name" value="COLANIC BIOSYNTHESIS UDP-GLUCOSE LIPID CARRIER TRANSFERASE"/>
    <property type="match status" value="1"/>
</dbReference>
<evidence type="ECO:0000256" key="2">
    <source>
        <dbReference type="ARBA" id="ARBA00006464"/>
    </source>
</evidence>
<feature type="transmembrane region" description="Helical" evidence="7">
    <location>
        <begin position="114"/>
        <end position="132"/>
    </location>
</feature>
<feature type="transmembrane region" description="Helical" evidence="7">
    <location>
        <begin position="76"/>
        <end position="94"/>
    </location>
</feature>
<keyword evidence="4 7" id="KW-0812">Transmembrane</keyword>
<evidence type="ECO:0000256" key="5">
    <source>
        <dbReference type="ARBA" id="ARBA00022989"/>
    </source>
</evidence>
<feature type="domain" description="Bacterial sugar transferase" evidence="8">
    <location>
        <begin position="277"/>
        <end position="459"/>
    </location>
</feature>
<dbReference type="Pfam" id="PF02397">
    <property type="entry name" value="Bac_transf"/>
    <property type="match status" value="1"/>
</dbReference>
<keyword evidence="5 7" id="KW-1133">Transmembrane helix</keyword>
<evidence type="ECO:0000313" key="10">
    <source>
        <dbReference type="Proteomes" id="UP000001955"/>
    </source>
</evidence>
<dbReference type="PATRIC" id="fig|630626.3.peg.514"/>
<feature type="transmembrane region" description="Helical" evidence="7">
    <location>
        <begin position="44"/>
        <end position="64"/>
    </location>
</feature>
<dbReference type="KEGG" id="ebt:EBL_c05210"/>
<accession>I2B543</accession>
<dbReference type="Proteomes" id="UP000001955">
    <property type="component" value="Chromosome"/>
</dbReference>
<evidence type="ECO:0000256" key="7">
    <source>
        <dbReference type="SAM" id="Phobius"/>
    </source>
</evidence>
<evidence type="ECO:0000256" key="6">
    <source>
        <dbReference type="ARBA" id="ARBA00023136"/>
    </source>
</evidence>
<dbReference type="InterPro" id="IPR017473">
    <property type="entry name" value="Undecaprenyl-P_gluc_Ptfrase"/>
</dbReference>
<dbReference type="InterPro" id="IPR017475">
    <property type="entry name" value="EPS_sugar_tfrase"/>
</dbReference>
<keyword evidence="10" id="KW-1185">Reference proteome</keyword>
<dbReference type="NCBIfam" id="TIGR03025">
    <property type="entry name" value="EPS_sugtrans"/>
    <property type="match status" value="1"/>
</dbReference>
<feature type="transmembrane region" description="Helical" evidence="7">
    <location>
        <begin position="282"/>
        <end position="303"/>
    </location>
</feature>
<evidence type="ECO:0000313" key="9">
    <source>
        <dbReference type="EMBL" id="AFJ45647.1"/>
    </source>
</evidence>
<proteinExistence type="inferred from homology"/>
<dbReference type="GO" id="GO:0009242">
    <property type="term" value="P:colanic acid biosynthetic process"/>
    <property type="evidence" value="ECO:0007669"/>
    <property type="project" value="TreeGrafter"/>
</dbReference>
<keyword evidence="6 7" id="KW-0472">Membrane</keyword>
<dbReference type="PANTHER" id="PTHR30576:SF21">
    <property type="entry name" value="UDP-GLUCOSE:UNDECAPRENYL-PHOSPHATE GLUCOSE-1-PHOSPHATE TRANSFERASE"/>
    <property type="match status" value="1"/>
</dbReference>
<reference evidence="9 10" key="1">
    <citation type="journal article" date="2012" name="J. Bacteriol.">
        <title>Complete genome sequence of the B12-producing Shimwellia blattae strain DSM 4481, isolated from a cockroach.</title>
        <authorList>
            <person name="Brzuszkiewicz E."/>
            <person name="Waschkowitz T."/>
            <person name="Wiezer A."/>
            <person name="Daniel R."/>
        </authorList>
    </citation>
    <scope>NUCLEOTIDE SEQUENCE [LARGE SCALE GENOMIC DNA]</scope>
    <source>
        <strain evidence="10">ATCC 29907 / DSM 4481 / JCM 1650 / NBRC 105725 / CDC 9005-74</strain>
    </source>
</reference>
<evidence type="ECO:0000256" key="1">
    <source>
        <dbReference type="ARBA" id="ARBA00004141"/>
    </source>
</evidence>
<protein>
    <submittedName>
        <fullName evidence="9">Putative colanic acid biosynthsis UDP-glucose lipid carrier transferase</fullName>
    </submittedName>
</protein>
<name>I2B543_SHIBC</name>
<dbReference type="STRING" id="630626.EBL_c05210"/>
<dbReference type="NCBIfam" id="TIGR03023">
    <property type="entry name" value="WcaJ_sugtrans"/>
    <property type="match status" value="1"/>
</dbReference>
<dbReference type="Pfam" id="PF13727">
    <property type="entry name" value="CoA_binding_3"/>
    <property type="match status" value="1"/>
</dbReference>
<gene>
    <name evidence="9" type="primary">wcaJ</name>
    <name evidence="9" type="ordered locus">EBL_c05210</name>
</gene>
<dbReference type="Gene3D" id="3.40.50.720">
    <property type="entry name" value="NAD(P)-binding Rossmann-like Domain"/>
    <property type="match status" value="1"/>
</dbReference>
<feature type="transmembrane region" description="Helical" evidence="7">
    <location>
        <begin position="12"/>
        <end position="32"/>
    </location>
</feature>
<evidence type="ECO:0000256" key="4">
    <source>
        <dbReference type="ARBA" id="ARBA00022692"/>
    </source>
</evidence>
<comment type="subcellular location">
    <subcellularLocation>
        <location evidence="1">Membrane</location>
        <topology evidence="1">Multi-pass membrane protein</topology>
    </subcellularLocation>
</comment>
<organism evidence="9 10">
    <name type="scientific">Shimwellia blattae (strain ATCC 29907 / DSM 4481 / JCM 1650 / NBRC 105725 / CDC 9005-74)</name>
    <name type="common">Escherichia blattae</name>
    <dbReference type="NCBI Taxonomy" id="630626"/>
    <lineage>
        <taxon>Bacteria</taxon>
        <taxon>Pseudomonadati</taxon>
        <taxon>Pseudomonadota</taxon>
        <taxon>Gammaproteobacteria</taxon>
        <taxon>Enterobacterales</taxon>
        <taxon>Enterobacteriaceae</taxon>
        <taxon>Shimwellia</taxon>
    </lineage>
</organism>
<dbReference type="AlphaFoldDB" id="I2B543"/>